<protein>
    <recommendedName>
        <fullName evidence="3">DUF4235 domain-containing protein</fullName>
    </recommendedName>
</protein>
<organism evidence="1 2">
    <name type="scientific">Cellulomonas oligotrophica</name>
    <dbReference type="NCBI Taxonomy" id="931536"/>
    <lineage>
        <taxon>Bacteria</taxon>
        <taxon>Bacillati</taxon>
        <taxon>Actinomycetota</taxon>
        <taxon>Actinomycetes</taxon>
        <taxon>Micrococcales</taxon>
        <taxon>Cellulomonadaceae</taxon>
        <taxon>Cellulomonas</taxon>
    </lineage>
</organism>
<dbReference type="Pfam" id="PF14019">
    <property type="entry name" value="DUF4235"/>
    <property type="match status" value="1"/>
</dbReference>
<sequence length="131" mass="13748">MRMRHYQRIAVRADAVPCRAPTCGSVGAALASAQDVTDEQQEDAVGDKDQSMVAKMVGLGVTLAAAWVVQKAIDTAWEKSRGHKPPAADSMDDDIKFSEVAAAAVISGALVALSRVVATRGTARLVGRATR</sequence>
<dbReference type="Proteomes" id="UP000618382">
    <property type="component" value="Unassembled WGS sequence"/>
</dbReference>
<accession>A0ABQ4DAN4</accession>
<comment type="caution">
    <text evidence="1">The sequence shown here is derived from an EMBL/GenBank/DDBJ whole genome shotgun (WGS) entry which is preliminary data.</text>
</comment>
<evidence type="ECO:0000313" key="1">
    <source>
        <dbReference type="EMBL" id="GIG32788.1"/>
    </source>
</evidence>
<keyword evidence="2" id="KW-1185">Reference proteome</keyword>
<name>A0ABQ4DAN4_9CELL</name>
<gene>
    <name evidence="1" type="ORF">Col01nite_19470</name>
</gene>
<evidence type="ECO:0000313" key="2">
    <source>
        <dbReference type="Proteomes" id="UP000618382"/>
    </source>
</evidence>
<evidence type="ECO:0008006" key="3">
    <source>
        <dbReference type="Google" id="ProtNLM"/>
    </source>
</evidence>
<reference evidence="1 2" key="1">
    <citation type="submission" date="2021-01" db="EMBL/GenBank/DDBJ databases">
        <title>Whole genome shotgun sequence of Cellulomonas oligotrophica NBRC 109435.</title>
        <authorList>
            <person name="Komaki H."/>
            <person name="Tamura T."/>
        </authorList>
    </citation>
    <scope>NUCLEOTIDE SEQUENCE [LARGE SCALE GENOMIC DNA]</scope>
    <source>
        <strain evidence="1 2">NBRC 109435</strain>
    </source>
</reference>
<proteinExistence type="predicted"/>
<dbReference type="InterPro" id="IPR025329">
    <property type="entry name" value="DUF4235"/>
</dbReference>
<dbReference type="EMBL" id="BONN01000004">
    <property type="protein sequence ID" value="GIG32788.1"/>
    <property type="molecule type" value="Genomic_DNA"/>
</dbReference>